<dbReference type="EMBL" id="JACOFV010000022">
    <property type="protein sequence ID" value="MBC3864102.1"/>
    <property type="molecule type" value="Genomic_DNA"/>
</dbReference>
<protein>
    <submittedName>
        <fullName evidence="6">Molybdate ABC transporter substrate-binding protein</fullName>
    </submittedName>
</protein>
<feature type="signal peptide" evidence="5">
    <location>
        <begin position="1"/>
        <end position="28"/>
    </location>
</feature>
<dbReference type="CDD" id="cd13539">
    <property type="entry name" value="PBP2_AvModA"/>
    <property type="match status" value="1"/>
</dbReference>
<dbReference type="SUPFAM" id="SSF53850">
    <property type="entry name" value="Periplasmic binding protein-like II"/>
    <property type="match status" value="1"/>
</dbReference>
<feature type="binding site" evidence="4">
    <location>
        <position position="172"/>
    </location>
    <ligand>
        <name>molybdate</name>
        <dbReference type="ChEBI" id="CHEBI:36264"/>
    </ligand>
</feature>
<name>A0A923KJD6_9BURK</name>
<dbReference type="PANTHER" id="PTHR30632:SF14">
    <property type="entry name" value="TUNGSTATE_MOLYBDATE_CHROMATE-BINDING PROTEIN MODA"/>
    <property type="match status" value="1"/>
</dbReference>
<keyword evidence="2 4" id="KW-0479">Metal-binding</keyword>
<keyword evidence="4" id="KW-0500">Molybdenum</keyword>
<evidence type="ECO:0000313" key="7">
    <source>
        <dbReference type="Proteomes" id="UP000634011"/>
    </source>
</evidence>
<dbReference type="GO" id="GO:0015689">
    <property type="term" value="P:molybdate ion transport"/>
    <property type="evidence" value="ECO:0007669"/>
    <property type="project" value="InterPro"/>
</dbReference>
<dbReference type="InterPro" id="IPR050682">
    <property type="entry name" value="ModA/WtpA"/>
</dbReference>
<dbReference type="PANTHER" id="PTHR30632">
    <property type="entry name" value="MOLYBDATE-BINDING PERIPLASMIC PROTEIN"/>
    <property type="match status" value="1"/>
</dbReference>
<feature type="chain" id="PRO_5036735441" evidence="5">
    <location>
        <begin position="29"/>
        <end position="258"/>
    </location>
</feature>
<evidence type="ECO:0000256" key="2">
    <source>
        <dbReference type="ARBA" id="ARBA00022723"/>
    </source>
</evidence>
<evidence type="ECO:0000256" key="5">
    <source>
        <dbReference type="SAM" id="SignalP"/>
    </source>
</evidence>
<evidence type="ECO:0000256" key="1">
    <source>
        <dbReference type="ARBA" id="ARBA00009175"/>
    </source>
</evidence>
<comment type="caution">
    <text evidence="6">The sequence shown here is derived from an EMBL/GenBank/DDBJ whole genome shotgun (WGS) entry which is preliminary data.</text>
</comment>
<dbReference type="Pfam" id="PF13531">
    <property type="entry name" value="SBP_bac_11"/>
    <property type="match status" value="1"/>
</dbReference>
<reference evidence="6" key="1">
    <citation type="submission" date="2020-08" db="EMBL/GenBank/DDBJ databases">
        <title>Novel species isolated from subtropical streams in China.</title>
        <authorList>
            <person name="Lu H."/>
        </authorList>
    </citation>
    <scope>NUCLEOTIDE SEQUENCE</scope>
    <source>
        <strain evidence="6">KACC 12607</strain>
    </source>
</reference>
<keyword evidence="7" id="KW-1185">Reference proteome</keyword>
<evidence type="ECO:0000256" key="3">
    <source>
        <dbReference type="ARBA" id="ARBA00022729"/>
    </source>
</evidence>
<accession>A0A923KJD6</accession>
<dbReference type="Proteomes" id="UP000634011">
    <property type="component" value="Unassembled WGS sequence"/>
</dbReference>
<dbReference type="InterPro" id="IPR044084">
    <property type="entry name" value="AvModA-like_subst-bd"/>
</dbReference>
<dbReference type="NCBIfam" id="TIGR01256">
    <property type="entry name" value="modA"/>
    <property type="match status" value="1"/>
</dbReference>
<evidence type="ECO:0000256" key="4">
    <source>
        <dbReference type="PIRSR" id="PIRSR004846-1"/>
    </source>
</evidence>
<dbReference type="GO" id="GO:0046872">
    <property type="term" value="F:metal ion binding"/>
    <property type="evidence" value="ECO:0007669"/>
    <property type="project" value="UniProtKB-KW"/>
</dbReference>
<evidence type="ECO:0000313" key="6">
    <source>
        <dbReference type="EMBL" id="MBC3864102.1"/>
    </source>
</evidence>
<dbReference type="PIRSF" id="PIRSF004846">
    <property type="entry name" value="ModA"/>
    <property type="match status" value="1"/>
</dbReference>
<comment type="similarity">
    <text evidence="1">Belongs to the bacterial solute-binding protein ModA family.</text>
</comment>
<dbReference type="InterPro" id="IPR005950">
    <property type="entry name" value="ModA"/>
</dbReference>
<keyword evidence="3 5" id="KW-0732">Signal</keyword>
<dbReference type="Gene3D" id="3.40.190.10">
    <property type="entry name" value="Periplasmic binding protein-like II"/>
    <property type="match status" value="2"/>
</dbReference>
<gene>
    <name evidence="6" type="primary">modA</name>
    <name evidence="6" type="ORF">H8K32_18495</name>
</gene>
<dbReference type="AlphaFoldDB" id="A0A923KJD6"/>
<organism evidence="6 7">
    <name type="scientific">Undibacterium jejuense</name>
    <dbReference type="NCBI Taxonomy" id="1344949"/>
    <lineage>
        <taxon>Bacteria</taxon>
        <taxon>Pseudomonadati</taxon>
        <taxon>Pseudomonadota</taxon>
        <taxon>Betaproteobacteria</taxon>
        <taxon>Burkholderiales</taxon>
        <taxon>Oxalobacteraceae</taxon>
        <taxon>Undibacterium</taxon>
    </lineage>
</organism>
<proteinExistence type="inferred from homology"/>
<feature type="binding site" evidence="4">
    <location>
        <position position="65"/>
    </location>
    <ligand>
        <name>molybdate</name>
        <dbReference type="ChEBI" id="CHEBI:36264"/>
    </ligand>
</feature>
<sequence length="258" mass="28197">MEANLRFKNLIVGSLFASFSALTGVVQAETLSVAVAANVQYAFEDLKTAFKQETGNDLVGTFNSSGKFVAQISNGAPFDVFLSADMEFPEKLYKDGFATATPKVYAYGALVLWTTKNIDLTQWQLALTSNQVAHIAVANPKAAPYGRETMKVLSALKLDQGLQPKLVFGESISQTNQYIHSGVVDVGFTAKSVVLSPEMQGQGKWVDVPKSTYQPIAQGAVILNYGKEHHAKTAQQFYDFLYSAKARAIFERFGYLLP</sequence>
<dbReference type="GO" id="GO:0030973">
    <property type="term" value="F:molybdate ion binding"/>
    <property type="evidence" value="ECO:0007669"/>
    <property type="project" value="InterPro"/>
</dbReference>